<evidence type="ECO:0000313" key="3">
    <source>
        <dbReference type="Proteomes" id="UP001310022"/>
    </source>
</evidence>
<dbReference type="EMBL" id="BQKE01000001">
    <property type="protein sequence ID" value="GJM60645.1"/>
    <property type="molecule type" value="Genomic_DNA"/>
</dbReference>
<organism evidence="2 3">
    <name type="scientific">Persicobacter diffluens</name>
    <dbReference type="NCBI Taxonomy" id="981"/>
    <lineage>
        <taxon>Bacteria</taxon>
        <taxon>Pseudomonadati</taxon>
        <taxon>Bacteroidota</taxon>
        <taxon>Cytophagia</taxon>
        <taxon>Cytophagales</taxon>
        <taxon>Persicobacteraceae</taxon>
        <taxon>Persicobacter</taxon>
    </lineage>
</organism>
<dbReference type="Proteomes" id="UP001310022">
    <property type="component" value="Unassembled WGS sequence"/>
</dbReference>
<protein>
    <submittedName>
        <fullName evidence="2">Mannonate oxidoreductase</fullName>
    </submittedName>
</protein>
<dbReference type="SUPFAM" id="SSF158949">
    <property type="entry name" value="Smr-associated domain-like"/>
    <property type="match status" value="1"/>
</dbReference>
<gene>
    <name evidence="2" type="ORF">PEDI_11970</name>
</gene>
<dbReference type="InterPro" id="IPR036781">
    <property type="entry name" value="Smr_assoc-like_sf"/>
</dbReference>
<dbReference type="InterPro" id="IPR036063">
    <property type="entry name" value="Smr_dom_sf"/>
</dbReference>
<dbReference type="Gene3D" id="2.60.40.1600">
    <property type="entry name" value="Smr-associated-like"/>
    <property type="match status" value="1"/>
</dbReference>
<evidence type="ECO:0000259" key="1">
    <source>
        <dbReference type="PROSITE" id="PS50828"/>
    </source>
</evidence>
<feature type="domain" description="Smr" evidence="1">
    <location>
        <begin position="252"/>
        <end position="316"/>
    </location>
</feature>
<dbReference type="AlphaFoldDB" id="A0AAN4VXL8"/>
<dbReference type="Gene3D" id="3.30.1370.110">
    <property type="match status" value="1"/>
</dbReference>
<reference evidence="2 3" key="1">
    <citation type="submission" date="2021-12" db="EMBL/GenBank/DDBJ databases">
        <title>Genome sequencing of bacteria with rrn-lacking chromosome and rrn-plasmid.</title>
        <authorList>
            <person name="Anda M."/>
            <person name="Iwasaki W."/>
        </authorList>
    </citation>
    <scope>NUCLEOTIDE SEQUENCE [LARGE SCALE GENOMIC DNA]</scope>
    <source>
        <strain evidence="2 3">NBRC 15940</strain>
    </source>
</reference>
<comment type="caution">
    <text evidence="2">The sequence shown here is derived from an EMBL/GenBank/DDBJ whole genome shotgun (WGS) entry which is preliminary data.</text>
</comment>
<proteinExistence type="predicted"/>
<name>A0AAN4VXL8_9BACT</name>
<sequence>MHDNQEGIIVNVTKNNIVEIEIEDGFVIPVSAREVVVVAKEETDYFGEGGASTTQNVKEVEAVQPKVVNSERGVFMAYTKLGHEILEAILINNTDYSIVYSVSEETTTGNQQGVSAGVILPKNYQRLHKKTIRSFDEWPALVVRYMLHSEDYFENTGLFQRRLKFRASNFFKVEKEAPVLNEKAYVVQIDQDLKAVDAQEIHSKMSQKQAAATLTGGAEKVVRPADKVDLHIEKISADHEFLKKEEMLELQMEVFAKKLDDAIATGMDEIVFVHGIGNGTLRNKIHKYLSKAAHIKFYEETERTRFGFAATRVKIH</sequence>
<dbReference type="Pfam" id="PF01713">
    <property type="entry name" value="Smr"/>
    <property type="match status" value="1"/>
</dbReference>
<accession>A0AAN4VXL8</accession>
<evidence type="ECO:0000313" key="2">
    <source>
        <dbReference type="EMBL" id="GJM60645.1"/>
    </source>
</evidence>
<dbReference type="PROSITE" id="PS50828">
    <property type="entry name" value="SMR"/>
    <property type="match status" value="1"/>
</dbReference>
<dbReference type="InterPro" id="IPR002625">
    <property type="entry name" value="Smr_dom"/>
</dbReference>
<keyword evidence="3" id="KW-1185">Reference proteome</keyword>